<dbReference type="EMBL" id="KZ993853">
    <property type="protein sequence ID" value="RKO94611.1"/>
    <property type="molecule type" value="Genomic_DNA"/>
</dbReference>
<gene>
    <name evidence="1" type="ORF">BDK51DRAFT_33657</name>
</gene>
<proteinExistence type="predicted"/>
<dbReference type="Proteomes" id="UP000269721">
    <property type="component" value="Unassembled WGS sequence"/>
</dbReference>
<evidence type="ECO:0000313" key="2">
    <source>
        <dbReference type="Proteomes" id="UP000269721"/>
    </source>
</evidence>
<protein>
    <submittedName>
        <fullName evidence="1">Uncharacterized protein</fullName>
    </submittedName>
</protein>
<name>A0A4P9WNB7_9FUNG</name>
<dbReference type="AlphaFoldDB" id="A0A4P9WNB7"/>
<evidence type="ECO:0000313" key="1">
    <source>
        <dbReference type="EMBL" id="RKO94611.1"/>
    </source>
</evidence>
<reference evidence="2" key="1">
    <citation type="journal article" date="2018" name="Nat. Microbiol.">
        <title>Leveraging single-cell genomics to expand the fungal tree of life.</title>
        <authorList>
            <person name="Ahrendt S.R."/>
            <person name="Quandt C.A."/>
            <person name="Ciobanu D."/>
            <person name="Clum A."/>
            <person name="Salamov A."/>
            <person name="Andreopoulos B."/>
            <person name="Cheng J.F."/>
            <person name="Woyke T."/>
            <person name="Pelin A."/>
            <person name="Henrissat B."/>
            <person name="Reynolds N.K."/>
            <person name="Benny G.L."/>
            <person name="Smith M.E."/>
            <person name="James T.Y."/>
            <person name="Grigoriev I.V."/>
        </authorList>
    </citation>
    <scope>NUCLEOTIDE SEQUENCE [LARGE SCALE GENOMIC DNA]</scope>
</reference>
<sequence length="142" mass="15931">MLLTLNLVVQGLVEMLTDPGVGVPEKFPNTSADVVYEYCTLRVGFFLGVIFPEEDWDPSQIRSFNVDYKAASLVFPSLLQVEGQVEDAEEVLILGESHISAMEVHEQRPAVRGVALRLWYLVLDICEMYVIPARSPMLSTKE</sequence>
<keyword evidence="2" id="KW-1185">Reference proteome</keyword>
<organism evidence="1 2">
    <name type="scientific">Blyttiomyces helicus</name>
    <dbReference type="NCBI Taxonomy" id="388810"/>
    <lineage>
        <taxon>Eukaryota</taxon>
        <taxon>Fungi</taxon>
        <taxon>Fungi incertae sedis</taxon>
        <taxon>Chytridiomycota</taxon>
        <taxon>Chytridiomycota incertae sedis</taxon>
        <taxon>Chytridiomycetes</taxon>
        <taxon>Chytridiomycetes incertae sedis</taxon>
        <taxon>Blyttiomyces</taxon>
    </lineage>
</organism>
<accession>A0A4P9WNB7</accession>